<dbReference type="Gene3D" id="1.20.1250.20">
    <property type="entry name" value="MFS general substrate transporter like domains"/>
    <property type="match status" value="1"/>
</dbReference>
<accession>A9SF23</accession>
<reference evidence="8 10" key="2">
    <citation type="journal article" date="2018" name="Plant J.">
        <title>The Physcomitrella patens chromosome-scale assembly reveals moss genome structure and evolution.</title>
        <authorList>
            <person name="Lang D."/>
            <person name="Ullrich K.K."/>
            <person name="Murat F."/>
            <person name="Fuchs J."/>
            <person name="Jenkins J."/>
            <person name="Haas F.B."/>
            <person name="Piednoel M."/>
            <person name="Gundlach H."/>
            <person name="Van Bel M."/>
            <person name="Meyberg R."/>
            <person name="Vives C."/>
            <person name="Morata J."/>
            <person name="Symeonidi A."/>
            <person name="Hiss M."/>
            <person name="Muchero W."/>
            <person name="Kamisugi Y."/>
            <person name="Saleh O."/>
            <person name="Blanc G."/>
            <person name="Decker E.L."/>
            <person name="van Gessel N."/>
            <person name="Grimwood J."/>
            <person name="Hayes R.D."/>
            <person name="Graham S.W."/>
            <person name="Gunter L.E."/>
            <person name="McDaniel S.F."/>
            <person name="Hoernstein S.N.W."/>
            <person name="Larsson A."/>
            <person name="Li F.W."/>
            <person name="Perroud P.F."/>
            <person name="Phillips J."/>
            <person name="Ranjan P."/>
            <person name="Rokshar D.S."/>
            <person name="Rothfels C.J."/>
            <person name="Schneider L."/>
            <person name="Shu S."/>
            <person name="Stevenson D.W."/>
            <person name="Thummler F."/>
            <person name="Tillich M."/>
            <person name="Villarreal Aguilar J.C."/>
            <person name="Widiez T."/>
            <person name="Wong G.K."/>
            <person name="Wymore A."/>
            <person name="Zhang Y."/>
            <person name="Zimmer A.D."/>
            <person name="Quatrano R.S."/>
            <person name="Mayer K.F.X."/>
            <person name="Goodstein D."/>
            <person name="Casacuberta J.M."/>
            <person name="Vandepoele K."/>
            <person name="Reski R."/>
            <person name="Cuming A.C."/>
            <person name="Tuskan G.A."/>
            <person name="Maumus F."/>
            <person name="Salse J."/>
            <person name="Schmutz J."/>
            <person name="Rensing S.A."/>
        </authorList>
    </citation>
    <scope>NUCLEOTIDE SEQUENCE [LARGE SCALE GENOMIC DNA]</scope>
    <source>
        <strain evidence="9 10">cv. Gransden 2004</strain>
    </source>
</reference>
<reference evidence="8 10" key="1">
    <citation type="journal article" date="2008" name="Science">
        <title>The Physcomitrella genome reveals evolutionary insights into the conquest of land by plants.</title>
        <authorList>
            <person name="Rensing S."/>
            <person name="Lang D."/>
            <person name="Zimmer A."/>
            <person name="Terry A."/>
            <person name="Salamov A."/>
            <person name="Shapiro H."/>
            <person name="Nishiyama T."/>
            <person name="Perroud P.-F."/>
            <person name="Lindquist E."/>
            <person name="Kamisugi Y."/>
            <person name="Tanahashi T."/>
            <person name="Sakakibara K."/>
            <person name="Fujita T."/>
            <person name="Oishi K."/>
            <person name="Shin-I T."/>
            <person name="Kuroki Y."/>
            <person name="Toyoda A."/>
            <person name="Suzuki Y."/>
            <person name="Hashimoto A."/>
            <person name="Yamaguchi K."/>
            <person name="Sugano A."/>
            <person name="Kohara Y."/>
            <person name="Fujiyama A."/>
            <person name="Anterola A."/>
            <person name="Aoki S."/>
            <person name="Ashton N."/>
            <person name="Barbazuk W.B."/>
            <person name="Barker E."/>
            <person name="Bennetzen J."/>
            <person name="Bezanilla M."/>
            <person name="Blankenship R."/>
            <person name="Cho S.H."/>
            <person name="Dutcher S."/>
            <person name="Estelle M."/>
            <person name="Fawcett J.A."/>
            <person name="Gundlach H."/>
            <person name="Hanada K."/>
            <person name="Heyl A."/>
            <person name="Hicks K.A."/>
            <person name="Hugh J."/>
            <person name="Lohr M."/>
            <person name="Mayer K."/>
            <person name="Melkozernov A."/>
            <person name="Murata T."/>
            <person name="Nelson D."/>
            <person name="Pils B."/>
            <person name="Prigge M."/>
            <person name="Reiss B."/>
            <person name="Renner T."/>
            <person name="Rombauts S."/>
            <person name="Rushton P."/>
            <person name="Sanderfoot A."/>
            <person name="Schween G."/>
            <person name="Shiu S.-H."/>
            <person name="Stueber K."/>
            <person name="Theodoulou F.L."/>
            <person name="Tu H."/>
            <person name="Van de Peer Y."/>
            <person name="Verrier P.J."/>
            <person name="Waters E."/>
            <person name="Wood A."/>
            <person name="Yang L."/>
            <person name="Cove D."/>
            <person name="Cuming A."/>
            <person name="Hasebe M."/>
            <person name="Lucas S."/>
            <person name="Mishler D.B."/>
            <person name="Reski R."/>
            <person name="Grigoriev I."/>
            <person name="Quatrano R.S."/>
            <person name="Boore J.L."/>
        </authorList>
    </citation>
    <scope>NUCLEOTIDE SEQUENCE [LARGE SCALE GENOMIC DNA]</scope>
    <source>
        <strain evidence="9 10">cv. Gransden 2004</strain>
    </source>
</reference>
<dbReference type="Gramene" id="Pp3c5_1870V3.1">
    <property type="protein sequence ID" value="Pp3c5_1870V3.1"/>
    <property type="gene ID" value="Pp3c5_1870"/>
</dbReference>
<evidence type="ECO:0000313" key="9">
    <source>
        <dbReference type="EnsemblPlants" id="Pp3c5_1870V3.1"/>
    </source>
</evidence>
<dbReference type="eggNOG" id="KOG1237">
    <property type="taxonomic scope" value="Eukaryota"/>
</dbReference>
<feature type="transmembrane region" description="Helical" evidence="7">
    <location>
        <begin position="416"/>
        <end position="440"/>
    </location>
</feature>
<feature type="transmembrane region" description="Helical" evidence="7">
    <location>
        <begin position="223"/>
        <end position="245"/>
    </location>
</feature>
<protein>
    <submittedName>
        <fullName evidence="8 9">Uncharacterized protein</fullName>
    </submittedName>
</protein>
<dbReference type="InterPro" id="IPR000109">
    <property type="entry name" value="POT_fam"/>
</dbReference>
<keyword evidence="4 7" id="KW-1133">Transmembrane helix</keyword>
<sequence length="662" mass="72285">MASMCPSAEWIPHSSGQVQRLPSHEAERFVEPSKLSTATTYIATADGSLDFRGRPASRVTTGGWKTSPALFGAAMFEAVVNLSIAFNLNLYLLGPMHLHPIHAATALSNYWGASYLTSLLGGFMSSAFLGNYWTIIVAMLIELVGVALLIISSAIAPLMPECVKNKLSRGPCLPANATQYGVCMFSVYLIAVGAGCIRPCLSAFGGDQFDQEDAAEREKTPRFFNWLVVSMTCGGVLATTLVVHLGENVSWTWSFISIGLAMMMATLFFLAGTGRYRHQKAAGSPLTRIFQVFVAAFRNGRVTLPTDASELHEINDAESMLPEVQDGKPYYLLRHTKGMRFFDRAAVADASGANLAAKASPWRLCTVTQVEEVKGLLRCMPVAMGPMLLYMVLAQVQTWTTQQGYSMDRRIGTHYLIPPATLTAIAIGVVILEIVAYDYLLVGVLRRYTGCPQGLSHCQRIGVGLAMSVVGLAYAALLESIRLDVARSHYLVNHDSSSAAIVPLSVFWQLPILVIMGTAIFFAHAGLFEFFYYESPVRMRSLGTALSMLPIAGGLFQNGGFMVGVNALTKKLAGKGWLESSNLNLNHLNYFYLLMAAMSLVNFVIHLITTHFYQHKQYINIATIHTKLSQHRVSQDPSQTHANPSQSSSLPAEVRLQASLQL</sequence>
<dbReference type="PaxDb" id="3218-PP1S72_96V6.1"/>
<evidence type="ECO:0000256" key="1">
    <source>
        <dbReference type="ARBA" id="ARBA00004141"/>
    </source>
</evidence>
<feature type="transmembrane region" description="Helical" evidence="7">
    <location>
        <begin position="135"/>
        <end position="159"/>
    </location>
</feature>
<feature type="transmembrane region" description="Helical" evidence="7">
    <location>
        <begin position="545"/>
        <end position="569"/>
    </location>
</feature>
<feature type="transmembrane region" description="Helical" evidence="7">
    <location>
        <begin position="110"/>
        <end position="129"/>
    </location>
</feature>
<gene>
    <name evidence="9" type="primary">LOC112282508</name>
    <name evidence="8" type="ORF">PHYPA_007110</name>
</gene>
<evidence type="ECO:0000256" key="3">
    <source>
        <dbReference type="ARBA" id="ARBA00022692"/>
    </source>
</evidence>
<evidence type="ECO:0000256" key="2">
    <source>
        <dbReference type="ARBA" id="ARBA00005982"/>
    </source>
</evidence>
<feature type="region of interest" description="Disordered" evidence="6">
    <location>
        <begin position="632"/>
        <end position="652"/>
    </location>
</feature>
<comment type="subcellular location">
    <subcellularLocation>
        <location evidence="1">Membrane</location>
        <topology evidence="1">Multi-pass membrane protein</topology>
    </subcellularLocation>
</comment>
<feature type="compositionally biased region" description="Polar residues" evidence="6">
    <location>
        <begin position="632"/>
        <end position="650"/>
    </location>
</feature>
<dbReference type="Gramene" id="Pp3c5_1870V3.2">
    <property type="protein sequence ID" value="Pp3c5_1870V3.2"/>
    <property type="gene ID" value="Pp3c5_1870"/>
</dbReference>
<dbReference type="Proteomes" id="UP000006727">
    <property type="component" value="Chromosome 5"/>
</dbReference>
<dbReference type="SUPFAM" id="SSF103473">
    <property type="entry name" value="MFS general substrate transporter"/>
    <property type="match status" value="1"/>
</dbReference>
<name>A9SF23_PHYPA</name>
<evidence type="ECO:0000256" key="4">
    <source>
        <dbReference type="ARBA" id="ARBA00022989"/>
    </source>
</evidence>
<feature type="transmembrane region" description="Helical" evidence="7">
    <location>
        <begin position="589"/>
        <end position="608"/>
    </location>
</feature>
<evidence type="ECO:0000256" key="5">
    <source>
        <dbReference type="ARBA" id="ARBA00023136"/>
    </source>
</evidence>
<evidence type="ECO:0000256" key="6">
    <source>
        <dbReference type="SAM" id="MobiDB-lite"/>
    </source>
</evidence>
<keyword evidence="10" id="KW-1185">Reference proteome</keyword>
<feature type="transmembrane region" description="Helical" evidence="7">
    <location>
        <begin position="251"/>
        <end position="271"/>
    </location>
</feature>
<evidence type="ECO:0000313" key="8">
    <source>
        <dbReference type="EMBL" id="PNR53435.1"/>
    </source>
</evidence>
<evidence type="ECO:0000313" key="10">
    <source>
        <dbReference type="Proteomes" id="UP000006727"/>
    </source>
</evidence>
<dbReference type="EMBL" id="ABEU02000005">
    <property type="protein sequence ID" value="PNR53435.1"/>
    <property type="molecule type" value="Genomic_DNA"/>
</dbReference>
<keyword evidence="5 7" id="KW-0472">Membrane</keyword>
<organism evidence="8">
    <name type="scientific">Physcomitrium patens</name>
    <name type="common">Spreading-leaved earth moss</name>
    <name type="synonym">Physcomitrella patens</name>
    <dbReference type="NCBI Taxonomy" id="3218"/>
    <lineage>
        <taxon>Eukaryota</taxon>
        <taxon>Viridiplantae</taxon>
        <taxon>Streptophyta</taxon>
        <taxon>Embryophyta</taxon>
        <taxon>Bryophyta</taxon>
        <taxon>Bryophytina</taxon>
        <taxon>Bryopsida</taxon>
        <taxon>Funariidae</taxon>
        <taxon>Funariales</taxon>
        <taxon>Funariaceae</taxon>
        <taxon>Physcomitrium</taxon>
    </lineage>
</organism>
<dbReference type="Pfam" id="PF00854">
    <property type="entry name" value="PTR2"/>
    <property type="match status" value="1"/>
</dbReference>
<dbReference type="GO" id="GO:0016020">
    <property type="term" value="C:membrane"/>
    <property type="evidence" value="ECO:0000318"/>
    <property type="project" value="GO_Central"/>
</dbReference>
<reference evidence="9" key="3">
    <citation type="submission" date="2020-12" db="UniProtKB">
        <authorList>
            <consortium name="EnsemblPlants"/>
        </authorList>
    </citation>
    <scope>IDENTIFICATION</scope>
</reference>
<dbReference type="EnsemblPlants" id="Pp3c5_1870V3.2">
    <property type="protein sequence ID" value="Pp3c5_1870V3.2"/>
    <property type="gene ID" value="Pp3c5_1870"/>
</dbReference>
<dbReference type="HOGENOM" id="CLU_009313_4_1_1"/>
<dbReference type="GeneID" id="112282508"/>
<keyword evidence="3 7" id="KW-0812">Transmembrane</keyword>
<comment type="similarity">
    <text evidence="2">Belongs to the major facilitator superfamily. Proton-dependent oligopeptide transporter (POT/PTR) (TC 2.A.17) family.</text>
</comment>
<dbReference type="GO" id="GO:0055085">
    <property type="term" value="P:transmembrane transport"/>
    <property type="evidence" value="ECO:0000318"/>
    <property type="project" value="GO_Central"/>
</dbReference>
<dbReference type="RefSeq" id="XP_024375917.1">
    <property type="nucleotide sequence ID" value="XM_024520149.2"/>
</dbReference>
<proteinExistence type="inferred from homology"/>
<dbReference type="EnsemblPlants" id="Pp3c5_1870V3.1">
    <property type="protein sequence ID" value="Pp3c5_1870V3.1"/>
    <property type="gene ID" value="Pp3c5_1870"/>
</dbReference>
<dbReference type="OrthoDB" id="8904098at2759"/>
<dbReference type="CDD" id="cd17351">
    <property type="entry name" value="MFS_NPF"/>
    <property type="match status" value="1"/>
</dbReference>
<feature type="transmembrane region" description="Helical" evidence="7">
    <location>
        <begin position="69"/>
        <end position="90"/>
    </location>
</feature>
<dbReference type="PANTHER" id="PTHR11654">
    <property type="entry name" value="OLIGOPEPTIDE TRANSPORTER-RELATED"/>
    <property type="match status" value="1"/>
</dbReference>
<dbReference type="InterPro" id="IPR036259">
    <property type="entry name" value="MFS_trans_sf"/>
</dbReference>
<evidence type="ECO:0000256" key="7">
    <source>
        <dbReference type="SAM" id="Phobius"/>
    </source>
</evidence>
<feature type="transmembrane region" description="Helical" evidence="7">
    <location>
        <begin position="512"/>
        <end position="533"/>
    </location>
</feature>
<feature type="transmembrane region" description="Helical" evidence="7">
    <location>
        <begin position="461"/>
        <end position="478"/>
    </location>
</feature>
<dbReference type="GO" id="GO:0022857">
    <property type="term" value="F:transmembrane transporter activity"/>
    <property type="evidence" value="ECO:0000318"/>
    <property type="project" value="GO_Central"/>
</dbReference>
<dbReference type="AlphaFoldDB" id="A9SF23"/>